<feature type="compositionally biased region" description="Polar residues" evidence="2">
    <location>
        <begin position="268"/>
        <end position="289"/>
    </location>
</feature>
<keyword evidence="1" id="KW-0677">Repeat</keyword>
<organism evidence="3 4">
    <name type="scientific">Ganoderma sinense ZZ0214-1</name>
    <dbReference type="NCBI Taxonomy" id="1077348"/>
    <lineage>
        <taxon>Eukaryota</taxon>
        <taxon>Fungi</taxon>
        <taxon>Dikarya</taxon>
        <taxon>Basidiomycota</taxon>
        <taxon>Agaricomycotina</taxon>
        <taxon>Agaricomycetes</taxon>
        <taxon>Polyporales</taxon>
        <taxon>Polyporaceae</taxon>
        <taxon>Ganoderma</taxon>
    </lineage>
</organism>
<dbReference type="PANTHER" id="PTHR47942:SF63">
    <property type="entry name" value="PENTATRICOPEPTIDE REPEAT-CONTAINING PROTEIN"/>
    <property type="match status" value="1"/>
</dbReference>
<sequence length="586" mass="66064">MVASLYANIGDVGNTERFLATYVGLSPPEPLRDIHIKARIRALEPRTFPTHALTLLHDYETRGLPAPQQSYTRLITTLLSLRSSVAEAQAWDLFSHMRYVAHPNPDAYLYAVMITACASRVMAPQPARALDLFMEMTVDQRIVPTAAAYTATIYACARSGEKLYVGEAFRLAKEMLDGNRDAYGNPAFTPDRKTFRALLEGAKRIGDLAKVRWILAEIVALGLRVARGDVRNSVIVDEEIMMHVFHAYAAYRTPFIRASAPLVEKNGEASSHVETSVSADSNTTATANSDEAVEEESHLKLPTEYQTVHFTAILPQSHAEVMYETRALFARIVRTASPNEDPMLQAFSRVELTPRLLNAFLSVHYAHALFGESTQLYRTLFAEHKVEKNAWTPVEALERAAHAKRGPERVDSIKFAREVWAEWQPMEEAWWRREGQNEACVNARLVERVYVAMIRVLSRSGCTKEAIRLVRTFVDRYPPSMIKTPNAKPTLRSTRTVLVAPRPIVRMMSPTEVPDDTVPPLLTFPDLEVLHHNLVVIGDRESIGYIKYVCMSYQSALKKRKEAALRCKPVLKTPEDQDTEKSQERT</sequence>
<feature type="region of interest" description="Disordered" evidence="2">
    <location>
        <begin position="267"/>
        <end position="293"/>
    </location>
</feature>
<dbReference type="PANTHER" id="PTHR47942">
    <property type="entry name" value="TETRATRICOPEPTIDE REPEAT (TPR)-LIKE SUPERFAMILY PROTEIN-RELATED"/>
    <property type="match status" value="1"/>
</dbReference>
<name>A0A2G8RWR3_9APHY</name>
<dbReference type="STRING" id="1077348.A0A2G8RWR3"/>
<accession>A0A2G8RWR3</accession>
<keyword evidence="4" id="KW-1185">Reference proteome</keyword>
<dbReference type="AlphaFoldDB" id="A0A2G8RWR3"/>
<dbReference type="InterPro" id="IPR051222">
    <property type="entry name" value="PPR/CCM1_RNA-binding"/>
</dbReference>
<reference evidence="3 4" key="1">
    <citation type="journal article" date="2015" name="Sci. Rep.">
        <title>Chromosome-level genome map provides insights into diverse defense mechanisms in the medicinal fungus Ganoderma sinense.</title>
        <authorList>
            <person name="Zhu Y."/>
            <person name="Xu J."/>
            <person name="Sun C."/>
            <person name="Zhou S."/>
            <person name="Xu H."/>
            <person name="Nelson D.R."/>
            <person name="Qian J."/>
            <person name="Song J."/>
            <person name="Luo H."/>
            <person name="Xiang L."/>
            <person name="Li Y."/>
            <person name="Xu Z."/>
            <person name="Ji A."/>
            <person name="Wang L."/>
            <person name="Lu S."/>
            <person name="Hayward A."/>
            <person name="Sun W."/>
            <person name="Li X."/>
            <person name="Schwartz D.C."/>
            <person name="Wang Y."/>
            <person name="Chen S."/>
        </authorList>
    </citation>
    <scope>NUCLEOTIDE SEQUENCE [LARGE SCALE GENOMIC DNA]</scope>
    <source>
        <strain evidence="3 4">ZZ0214-1</strain>
    </source>
</reference>
<protein>
    <submittedName>
        <fullName evidence="3">Uncharacterized protein</fullName>
    </submittedName>
</protein>
<dbReference type="Proteomes" id="UP000230002">
    <property type="component" value="Unassembled WGS sequence"/>
</dbReference>
<dbReference type="Gene3D" id="1.25.40.10">
    <property type="entry name" value="Tetratricopeptide repeat domain"/>
    <property type="match status" value="1"/>
</dbReference>
<evidence type="ECO:0000256" key="2">
    <source>
        <dbReference type="SAM" id="MobiDB-lite"/>
    </source>
</evidence>
<dbReference type="EMBL" id="AYKW01000045">
    <property type="protein sequence ID" value="PIL25952.1"/>
    <property type="molecule type" value="Genomic_DNA"/>
</dbReference>
<dbReference type="InterPro" id="IPR011990">
    <property type="entry name" value="TPR-like_helical_dom_sf"/>
</dbReference>
<comment type="caution">
    <text evidence="3">The sequence shown here is derived from an EMBL/GenBank/DDBJ whole genome shotgun (WGS) entry which is preliminary data.</text>
</comment>
<evidence type="ECO:0000313" key="3">
    <source>
        <dbReference type="EMBL" id="PIL25952.1"/>
    </source>
</evidence>
<evidence type="ECO:0000313" key="4">
    <source>
        <dbReference type="Proteomes" id="UP000230002"/>
    </source>
</evidence>
<evidence type="ECO:0000256" key="1">
    <source>
        <dbReference type="ARBA" id="ARBA00022737"/>
    </source>
</evidence>
<gene>
    <name evidence="3" type="ORF">GSI_11706</name>
</gene>
<dbReference type="OrthoDB" id="5588846at2759"/>
<proteinExistence type="predicted"/>